<dbReference type="EMBL" id="RYZW01000105">
    <property type="protein sequence ID" value="TDZ47376.1"/>
    <property type="molecule type" value="Genomic_DNA"/>
</dbReference>
<keyword evidence="2" id="KW-0812">Transmembrane</keyword>
<organism evidence="3 4">
    <name type="scientific">Colletotrichum trifolii</name>
    <dbReference type="NCBI Taxonomy" id="5466"/>
    <lineage>
        <taxon>Eukaryota</taxon>
        <taxon>Fungi</taxon>
        <taxon>Dikarya</taxon>
        <taxon>Ascomycota</taxon>
        <taxon>Pezizomycotina</taxon>
        <taxon>Sordariomycetes</taxon>
        <taxon>Hypocreomycetidae</taxon>
        <taxon>Glomerellales</taxon>
        <taxon>Glomerellaceae</taxon>
        <taxon>Colletotrichum</taxon>
        <taxon>Colletotrichum orbiculare species complex</taxon>
    </lineage>
</organism>
<comment type="caution">
    <text evidence="3">The sequence shown here is derived from an EMBL/GenBank/DDBJ whole genome shotgun (WGS) entry which is preliminary data.</text>
</comment>
<name>A0A4R8QTQ9_COLTR</name>
<keyword evidence="2" id="KW-0472">Membrane</keyword>
<gene>
    <name evidence="3" type="ORF">CTRI78_v008580</name>
</gene>
<dbReference type="AlphaFoldDB" id="A0A4R8QTQ9"/>
<proteinExistence type="predicted"/>
<sequence length="251" mass="27371">MDSPGTSAHALQVTAIVTAAGILTSGVSLGVFGVTVDMYQDKTRPVGPKPRYPLNTGGRIACWLILSVVESLLVVVWLCGWLALLPLQVLTIPASVVITISQLVIERITGKTPESYLCLDQFTKATFDFMIALARKDRTPSWVVEMCGGTKAAEEPIVKTGGEDAAELVPDYRDAGVASDIWRTNDGRWGMGHVTEFVEEPAPTYGYREGNYDGGTPPPRRNVPRIPESHPDSGLARGHPIHDVSRYQRWN</sequence>
<protein>
    <submittedName>
        <fullName evidence="3">Uncharacterized protein</fullName>
    </submittedName>
</protein>
<dbReference type="Proteomes" id="UP000295703">
    <property type="component" value="Unassembled WGS sequence"/>
</dbReference>
<feature type="transmembrane region" description="Helical" evidence="2">
    <location>
        <begin position="12"/>
        <end position="39"/>
    </location>
</feature>
<evidence type="ECO:0000313" key="4">
    <source>
        <dbReference type="Proteomes" id="UP000295703"/>
    </source>
</evidence>
<reference evidence="3 4" key="1">
    <citation type="submission" date="2018-12" db="EMBL/GenBank/DDBJ databases">
        <title>Genome sequence and assembly of Colletotrichum trifolii.</title>
        <authorList>
            <person name="Gan P."/>
            <person name="Shirasu K."/>
        </authorList>
    </citation>
    <scope>NUCLEOTIDE SEQUENCE [LARGE SCALE GENOMIC DNA]</scope>
    <source>
        <strain evidence="3 4">543-2</strain>
    </source>
</reference>
<evidence type="ECO:0000256" key="2">
    <source>
        <dbReference type="SAM" id="Phobius"/>
    </source>
</evidence>
<evidence type="ECO:0000313" key="3">
    <source>
        <dbReference type="EMBL" id="TDZ47376.1"/>
    </source>
</evidence>
<feature type="compositionally biased region" description="Basic and acidic residues" evidence="1">
    <location>
        <begin position="240"/>
        <end position="251"/>
    </location>
</feature>
<accession>A0A4R8QTQ9</accession>
<keyword evidence="2" id="KW-1133">Transmembrane helix</keyword>
<keyword evidence="4" id="KW-1185">Reference proteome</keyword>
<feature type="transmembrane region" description="Helical" evidence="2">
    <location>
        <begin position="60"/>
        <end position="83"/>
    </location>
</feature>
<evidence type="ECO:0000256" key="1">
    <source>
        <dbReference type="SAM" id="MobiDB-lite"/>
    </source>
</evidence>
<feature type="region of interest" description="Disordered" evidence="1">
    <location>
        <begin position="204"/>
        <end position="251"/>
    </location>
</feature>